<dbReference type="PANTHER" id="PTHR34613">
    <property type="entry name" value="SLL0800 PROTEIN"/>
    <property type="match status" value="1"/>
</dbReference>
<comment type="caution">
    <text evidence="1">The sequence shown here is derived from an EMBL/GenBank/DDBJ whole genome shotgun (WGS) entry which is preliminary data.</text>
</comment>
<organism evidence="1 2">
    <name type="scientific">Runella defluvii</name>
    <dbReference type="NCBI Taxonomy" id="370973"/>
    <lineage>
        <taxon>Bacteria</taxon>
        <taxon>Pseudomonadati</taxon>
        <taxon>Bacteroidota</taxon>
        <taxon>Cytophagia</taxon>
        <taxon>Cytophagales</taxon>
        <taxon>Spirosomataceae</taxon>
        <taxon>Runella</taxon>
    </lineage>
</organism>
<proteinExistence type="predicted"/>
<protein>
    <recommendedName>
        <fullName evidence="3">Transposase (putative) YhgA-like domain-containing protein</fullName>
    </recommendedName>
</protein>
<dbReference type="PANTHER" id="PTHR34613:SF1">
    <property type="entry name" value="SLL6017 PROTEIN"/>
    <property type="match status" value="1"/>
</dbReference>
<dbReference type="AlphaFoldDB" id="A0A7W5ZN35"/>
<sequence length="270" mass="31484">MNSKRKPSRRQSSQYDKVFKENIEAVISSIMQNLLGITAVSLEELPDDIQHTKERKPDVLKKVTDSQGNVFVLQIEFQVVDEPEMVYRMLEYKAMLLRKYKINVEQFVIYIGKGEPRMMTQFKSKGIDFEYQLRSIKAVDYQLFLKSSKPEEIVFAVLSNFGEDKPKVAIEKIIERLEETIENDLSLKKYINQLRILAELRKLDLKIDEIMESIAKYLNEENDYFVVKAKRKMVEKLLTKTNHTIAEIAEFASVTIDFVIGIKQKLSADK</sequence>
<name>A0A7W5ZN35_9BACT</name>
<evidence type="ECO:0000313" key="2">
    <source>
        <dbReference type="Proteomes" id="UP000541352"/>
    </source>
</evidence>
<reference evidence="1 2" key="1">
    <citation type="submission" date="2020-08" db="EMBL/GenBank/DDBJ databases">
        <title>Genomic Encyclopedia of Type Strains, Phase IV (KMG-IV): sequencing the most valuable type-strain genomes for metagenomic binning, comparative biology and taxonomic classification.</title>
        <authorList>
            <person name="Goeker M."/>
        </authorList>
    </citation>
    <scope>NUCLEOTIDE SEQUENCE [LARGE SCALE GENOMIC DNA]</scope>
    <source>
        <strain evidence="1 2">DSM 17976</strain>
    </source>
</reference>
<keyword evidence="2" id="KW-1185">Reference proteome</keyword>
<dbReference type="EMBL" id="JACIBY010000008">
    <property type="protein sequence ID" value="MBB3839740.1"/>
    <property type="molecule type" value="Genomic_DNA"/>
</dbReference>
<accession>A0A7W5ZN35</accession>
<gene>
    <name evidence="1" type="ORF">FHS57_003751</name>
</gene>
<evidence type="ECO:0008006" key="3">
    <source>
        <dbReference type="Google" id="ProtNLM"/>
    </source>
</evidence>
<dbReference type="Proteomes" id="UP000541352">
    <property type="component" value="Unassembled WGS sequence"/>
</dbReference>
<evidence type="ECO:0000313" key="1">
    <source>
        <dbReference type="EMBL" id="MBB3839740.1"/>
    </source>
</evidence>
<dbReference type="RefSeq" id="WP_183976279.1">
    <property type="nucleotide sequence ID" value="NZ_JACIBY010000008.1"/>
</dbReference>